<dbReference type="FunFam" id="3.40.309.10:FF:000012">
    <property type="entry name" value="Betaine aldehyde dehydrogenase"/>
    <property type="match status" value="1"/>
</dbReference>
<evidence type="ECO:0000313" key="7">
    <source>
        <dbReference type="Proteomes" id="UP000583127"/>
    </source>
</evidence>
<dbReference type="InterPro" id="IPR016161">
    <property type="entry name" value="Ald_DH/histidinol_DH"/>
</dbReference>
<feature type="active site" evidence="3">
    <location>
        <position position="260"/>
    </location>
</feature>
<comment type="caution">
    <text evidence="6">The sequence shown here is derived from an EMBL/GenBank/DDBJ whole genome shotgun (WGS) entry which is preliminary data.</text>
</comment>
<evidence type="ECO:0000256" key="4">
    <source>
        <dbReference type="RuleBase" id="RU003345"/>
    </source>
</evidence>
<keyword evidence="2 4" id="KW-0560">Oxidoreductase</keyword>
<dbReference type="SUPFAM" id="SSF53720">
    <property type="entry name" value="ALDH-like"/>
    <property type="match status" value="1"/>
</dbReference>
<dbReference type="InterPro" id="IPR016163">
    <property type="entry name" value="Ald_DH_C"/>
</dbReference>
<dbReference type="GO" id="GO:0016620">
    <property type="term" value="F:oxidoreductase activity, acting on the aldehyde or oxo group of donors, NAD or NADP as acceptor"/>
    <property type="evidence" value="ECO:0007669"/>
    <property type="project" value="InterPro"/>
</dbReference>
<dbReference type="Gene3D" id="3.40.309.10">
    <property type="entry name" value="Aldehyde Dehydrogenase, Chain A, domain 2"/>
    <property type="match status" value="1"/>
</dbReference>
<dbReference type="Pfam" id="PF00171">
    <property type="entry name" value="Aldedh"/>
    <property type="match status" value="1"/>
</dbReference>
<keyword evidence="7" id="KW-1185">Reference proteome</keyword>
<protein>
    <submittedName>
        <fullName evidence="6">Aldehyde dehydrogenase</fullName>
    </submittedName>
</protein>
<dbReference type="Proteomes" id="UP000583127">
    <property type="component" value="Unassembled WGS sequence"/>
</dbReference>
<dbReference type="InterPro" id="IPR015590">
    <property type="entry name" value="Aldehyde_DH_dom"/>
</dbReference>
<name>A0A7X9X6E7_9BURK</name>
<dbReference type="RefSeq" id="WP_169498466.1">
    <property type="nucleotide sequence ID" value="NZ_JABBFZ010000008.1"/>
</dbReference>
<dbReference type="PROSITE" id="PS00687">
    <property type="entry name" value="ALDEHYDE_DEHYDR_GLU"/>
    <property type="match status" value="1"/>
</dbReference>
<evidence type="ECO:0000259" key="5">
    <source>
        <dbReference type="Pfam" id="PF00171"/>
    </source>
</evidence>
<evidence type="ECO:0000256" key="2">
    <source>
        <dbReference type="ARBA" id="ARBA00023002"/>
    </source>
</evidence>
<comment type="similarity">
    <text evidence="1 4">Belongs to the aldehyde dehydrogenase family.</text>
</comment>
<dbReference type="FunFam" id="3.40.605.10:FF:000007">
    <property type="entry name" value="NAD/NADP-dependent betaine aldehyde dehydrogenase"/>
    <property type="match status" value="1"/>
</dbReference>
<sequence length="494" mass="53234">MSHLTLEQELKTAGTYGHFIDGDFPIPRGETAHVTLNPANGTPLAHFAEATSAEVDDAVNAARHAFLTVWGRMTGRERYEHMRRLAVELERRTERLAWLETLDVGKPIGVSRATMRDLPYTVDYYASVLHGLTGETLQVGEHDVLNFTLREPLGVCALIVPWNYPLTLALLKIAPAIAAGNTVVLKPSEVTPLSALELARAVADAGIPAGVINVVFGGGATGNALIHHPGIDKISFTGGTETGKRIYAAAAAGLKRVTLELGGKSPLVVFDDADLPRAIEVAKIDSIRNSGQVCAACTRLIVHEAVADAFVDGLTQALAGVRIGEPGNDETEMGPVINAAQLKRISSYREVGHEEGAHFTECQNIDTRADLKNGYYTAPALFLQASNEMRVSREEIFGPVQTVLRFRTEEEGLRLANDSPYGLAACVFTRDSARAIRTARTIQAGTVCINYGVKAVVEAPFGGYKQSGIGKERGLQAMLDDTQLKSVRLYHGRT</sequence>
<dbReference type="InterPro" id="IPR016162">
    <property type="entry name" value="Ald_DH_N"/>
</dbReference>
<evidence type="ECO:0000256" key="3">
    <source>
        <dbReference type="PROSITE-ProRule" id="PRU10007"/>
    </source>
</evidence>
<dbReference type="EMBL" id="JABBFZ010000008">
    <property type="protein sequence ID" value="NML32208.1"/>
    <property type="molecule type" value="Genomic_DNA"/>
</dbReference>
<proteinExistence type="inferred from homology"/>
<dbReference type="PANTHER" id="PTHR11699">
    <property type="entry name" value="ALDEHYDE DEHYDROGENASE-RELATED"/>
    <property type="match status" value="1"/>
</dbReference>
<evidence type="ECO:0000256" key="1">
    <source>
        <dbReference type="ARBA" id="ARBA00009986"/>
    </source>
</evidence>
<dbReference type="InterPro" id="IPR029510">
    <property type="entry name" value="Ald_DH_CS_GLU"/>
</dbReference>
<accession>A0A7X9X6E7</accession>
<organism evidence="6 7">
    <name type="scientific">Paraburkholderia antibiotica</name>
    <dbReference type="NCBI Taxonomy" id="2728839"/>
    <lineage>
        <taxon>Bacteria</taxon>
        <taxon>Pseudomonadati</taxon>
        <taxon>Pseudomonadota</taxon>
        <taxon>Betaproteobacteria</taxon>
        <taxon>Burkholderiales</taxon>
        <taxon>Burkholderiaceae</taxon>
        <taxon>Paraburkholderia</taxon>
    </lineage>
</organism>
<dbReference type="Gene3D" id="3.40.605.10">
    <property type="entry name" value="Aldehyde Dehydrogenase, Chain A, domain 1"/>
    <property type="match status" value="1"/>
</dbReference>
<gene>
    <name evidence="6" type="ORF">HHL14_15345</name>
</gene>
<dbReference type="AlphaFoldDB" id="A0A7X9X6E7"/>
<reference evidence="6 7" key="1">
    <citation type="submission" date="2020-04" db="EMBL/GenBank/DDBJ databases">
        <title>Paraburkholderia sp. G-4-1-8 isolated from soil.</title>
        <authorList>
            <person name="Dahal R.H."/>
        </authorList>
    </citation>
    <scope>NUCLEOTIDE SEQUENCE [LARGE SCALE GENOMIC DNA]</scope>
    <source>
        <strain evidence="6 7">G-4-1-8</strain>
    </source>
</reference>
<evidence type="ECO:0000313" key="6">
    <source>
        <dbReference type="EMBL" id="NML32208.1"/>
    </source>
</evidence>
<feature type="domain" description="Aldehyde dehydrogenase" evidence="5">
    <location>
        <begin position="33"/>
        <end position="487"/>
    </location>
</feature>